<protein>
    <recommendedName>
        <fullName evidence="8">Protein kinase domain-containing protein</fullName>
    </recommendedName>
</protein>
<evidence type="ECO:0000256" key="2">
    <source>
        <dbReference type="ARBA" id="ARBA00022527"/>
    </source>
</evidence>
<dbReference type="PROSITE" id="PS00108">
    <property type="entry name" value="PROTEIN_KINASE_ST"/>
    <property type="match status" value="1"/>
</dbReference>
<dbReference type="PANTHER" id="PTHR24055">
    <property type="entry name" value="MITOGEN-ACTIVATED PROTEIN KINASE"/>
    <property type="match status" value="1"/>
</dbReference>
<sequence length="407" mass="47497">MKRKYYSWDEAMNLREVKSLKKLSHANVVKLKEVIRENDTLYFVFEYMKENLYQLMKDREKLFPEPVVRNILYQVLQGLAFMHRHGFFHRDMKPENLLCCGPELIKIADFGLAREIRSNPPYTDYVSTRWYRAPEVLLHSTVYSSPIDLWAVGCIMAELYTFRPLFPGNSEIDEIFKICSILGTPDKREWYEGHQLAAAMNFKFPQFRRTSLGSLIPQASKDAIILLEALLHWNPSKRPTAQHSLRQSYFQVGQKLNNINENDRIRPQHYITHQNPTTRSVVKLIPQQVTLNEHEFADIIGMFARNGNGSSIQGLRSMKENQEWYRPQSPTPRQKISAKQHYLSVARYVVGQPTNFVNKEQHQKKPFGARQNMFTTNKISDGTNINPLPTSRTKVNGRTDWAAKYLK</sequence>
<feature type="domain" description="Protein kinase" evidence="8">
    <location>
        <begin position="1"/>
        <end position="250"/>
    </location>
</feature>
<keyword evidence="6" id="KW-0418">Kinase</keyword>
<evidence type="ECO:0000256" key="4">
    <source>
        <dbReference type="ARBA" id="ARBA00022679"/>
    </source>
</evidence>
<dbReference type="GO" id="GO:0005524">
    <property type="term" value="F:ATP binding"/>
    <property type="evidence" value="ECO:0007669"/>
    <property type="project" value="UniProtKB-KW"/>
</dbReference>
<dbReference type="EMBL" id="GEDC01008164">
    <property type="protein sequence ID" value="JAS29134.1"/>
    <property type="molecule type" value="Transcribed_RNA"/>
</dbReference>
<dbReference type="InterPro" id="IPR011009">
    <property type="entry name" value="Kinase-like_dom_sf"/>
</dbReference>
<comment type="similarity">
    <text evidence="1">Belongs to the protein kinase superfamily. CMGC Ser/Thr protein kinase family. CDC2/CDKX subfamily.</text>
</comment>
<evidence type="ECO:0000256" key="1">
    <source>
        <dbReference type="ARBA" id="ARBA00006485"/>
    </source>
</evidence>
<dbReference type="SUPFAM" id="SSF56112">
    <property type="entry name" value="Protein kinase-like (PK-like)"/>
    <property type="match status" value="1"/>
</dbReference>
<dbReference type="GO" id="GO:0004674">
    <property type="term" value="F:protein serine/threonine kinase activity"/>
    <property type="evidence" value="ECO:0007669"/>
    <property type="project" value="UniProtKB-KW"/>
</dbReference>
<evidence type="ECO:0000256" key="3">
    <source>
        <dbReference type="ARBA" id="ARBA00022553"/>
    </source>
</evidence>
<evidence type="ECO:0000256" key="6">
    <source>
        <dbReference type="ARBA" id="ARBA00022777"/>
    </source>
</evidence>
<keyword evidence="4" id="KW-0808">Transferase</keyword>
<dbReference type="PROSITE" id="PS50011">
    <property type="entry name" value="PROTEIN_KINASE_DOM"/>
    <property type="match status" value="1"/>
</dbReference>
<organism evidence="9">
    <name type="scientific">Clastoptera arizonana</name>
    <name type="common">Arizona spittle bug</name>
    <dbReference type="NCBI Taxonomy" id="38151"/>
    <lineage>
        <taxon>Eukaryota</taxon>
        <taxon>Metazoa</taxon>
        <taxon>Ecdysozoa</taxon>
        <taxon>Arthropoda</taxon>
        <taxon>Hexapoda</taxon>
        <taxon>Insecta</taxon>
        <taxon>Pterygota</taxon>
        <taxon>Neoptera</taxon>
        <taxon>Paraneoptera</taxon>
        <taxon>Hemiptera</taxon>
        <taxon>Auchenorrhyncha</taxon>
        <taxon>Cercopoidea</taxon>
        <taxon>Clastopteridae</taxon>
        <taxon>Clastoptera</taxon>
    </lineage>
</organism>
<dbReference type="InterPro" id="IPR050117">
    <property type="entry name" value="MAPK"/>
</dbReference>
<name>A0A1B6DTY2_9HEMI</name>
<evidence type="ECO:0000313" key="9">
    <source>
        <dbReference type="EMBL" id="JAS29134.1"/>
    </source>
</evidence>
<gene>
    <name evidence="9" type="ORF">g.11234</name>
</gene>
<reference evidence="9" key="1">
    <citation type="submission" date="2015-12" db="EMBL/GenBank/DDBJ databases">
        <title>De novo transcriptome assembly of four potential Pierce s Disease insect vectors from Arizona vineyards.</title>
        <authorList>
            <person name="Tassone E.E."/>
        </authorList>
    </citation>
    <scope>NUCLEOTIDE SEQUENCE</scope>
</reference>
<dbReference type="Gene3D" id="3.30.200.20">
    <property type="entry name" value="Phosphorylase Kinase, domain 1"/>
    <property type="match status" value="1"/>
</dbReference>
<proteinExistence type="inferred from homology"/>
<keyword evidence="5" id="KW-0547">Nucleotide-binding</keyword>
<dbReference type="InterPro" id="IPR008271">
    <property type="entry name" value="Ser/Thr_kinase_AS"/>
</dbReference>
<evidence type="ECO:0000259" key="8">
    <source>
        <dbReference type="PROSITE" id="PS50011"/>
    </source>
</evidence>
<keyword evidence="2" id="KW-0723">Serine/threonine-protein kinase</keyword>
<dbReference type="Pfam" id="PF00069">
    <property type="entry name" value="Pkinase"/>
    <property type="match status" value="1"/>
</dbReference>
<evidence type="ECO:0000256" key="7">
    <source>
        <dbReference type="ARBA" id="ARBA00022840"/>
    </source>
</evidence>
<dbReference type="AlphaFoldDB" id="A0A1B6DTY2"/>
<dbReference type="SMART" id="SM00220">
    <property type="entry name" value="S_TKc"/>
    <property type="match status" value="1"/>
</dbReference>
<keyword evidence="7" id="KW-0067">ATP-binding</keyword>
<evidence type="ECO:0000256" key="5">
    <source>
        <dbReference type="ARBA" id="ARBA00022741"/>
    </source>
</evidence>
<dbReference type="FunFam" id="1.10.510.10:FF:000104">
    <property type="entry name" value="serine/threonine-protein kinase MAK isoform X1"/>
    <property type="match status" value="1"/>
</dbReference>
<dbReference type="InterPro" id="IPR000719">
    <property type="entry name" value="Prot_kinase_dom"/>
</dbReference>
<dbReference type="Gene3D" id="1.10.510.10">
    <property type="entry name" value="Transferase(Phosphotransferase) domain 1"/>
    <property type="match status" value="1"/>
</dbReference>
<dbReference type="CDD" id="cd07830">
    <property type="entry name" value="STKc_MAK_like"/>
    <property type="match status" value="1"/>
</dbReference>
<keyword evidence="3" id="KW-0597">Phosphoprotein</keyword>
<accession>A0A1B6DTY2</accession>